<dbReference type="GO" id="GO:0000155">
    <property type="term" value="F:phosphorelay sensor kinase activity"/>
    <property type="evidence" value="ECO:0007669"/>
    <property type="project" value="InterPro"/>
</dbReference>
<dbReference type="PRINTS" id="PR00344">
    <property type="entry name" value="BCTRLSENSOR"/>
</dbReference>
<dbReference type="InterPro" id="IPR003660">
    <property type="entry name" value="HAMP_dom"/>
</dbReference>
<dbReference type="PROSITE" id="PS50885">
    <property type="entry name" value="HAMP"/>
    <property type="match status" value="1"/>
</dbReference>
<dbReference type="SUPFAM" id="SSF55874">
    <property type="entry name" value="ATPase domain of HSP90 chaperone/DNA topoisomerase II/histidine kinase"/>
    <property type="match status" value="1"/>
</dbReference>
<dbReference type="PROSITE" id="PS50109">
    <property type="entry name" value="HIS_KIN"/>
    <property type="match status" value="1"/>
</dbReference>
<evidence type="ECO:0000256" key="3">
    <source>
        <dbReference type="ARBA" id="ARBA00012438"/>
    </source>
</evidence>
<gene>
    <name evidence="13" type="ORF">Daura_39680</name>
</gene>
<dbReference type="AlphaFoldDB" id="A0A9Q9MKC2"/>
<name>A0A9Q9MKC2_9ACTN</name>
<evidence type="ECO:0000256" key="7">
    <source>
        <dbReference type="ARBA" id="ARBA00022777"/>
    </source>
</evidence>
<dbReference type="InterPro" id="IPR003594">
    <property type="entry name" value="HATPase_dom"/>
</dbReference>
<dbReference type="Pfam" id="PF00512">
    <property type="entry name" value="HisKA"/>
    <property type="match status" value="1"/>
</dbReference>
<dbReference type="EC" id="2.7.13.3" evidence="3"/>
<dbReference type="EMBL" id="CP073767">
    <property type="protein sequence ID" value="UWZ60009.1"/>
    <property type="molecule type" value="Genomic_DNA"/>
</dbReference>
<dbReference type="InterPro" id="IPR050428">
    <property type="entry name" value="TCS_sensor_his_kinase"/>
</dbReference>
<dbReference type="Gene3D" id="3.30.565.10">
    <property type="entry name" value="Histidine kinase-like ATPase, C-terminal domain"/>
    <property type="match status" value="1"/>
</dbReference>
<feature type="domain" description="HAMP" evidence="12">
    <location>
        <begin position="1"/>
        <end position="49"/>
    </location>
</feature>
<evidence type="ECO:0000256" key="1">
    <source>
        <dbReference type="ARBA" id="ARBA00000085"/>
    </source>
</evidence>
<dbReference type="CDD" id="cd00075">
    <property type="entry name" value="HATPase"/>
    <property type="match status" value="1"/>
</dbReference>
<dbReference type="InterPro" id="IPR003661">
    <property type="entry name" value="HisK_dim/P_dom"/>
</dbReference>
<dbReference type="Proteomes" id="UP001058003">
    <property type="component" value="Chromosome"/>
</dbReference>
<dbReference type="SMART" id="SM00387">
    <property type="entry name" value="HATPase_c"/>
    <property type="match status" value="1"/>
</dbReference>
<sequence length="269" mass="28617">MRDLVPVIGQVGPQNLGHRIRAGGSRRDEFTALCLAVDDMMDRIVAGYEGQRRFAANASHELRTPLAVQRTLIEVGMGQPLTDEQFTLLTAQLLQTNERNERLVDGLLVLSEADQGLAVRLPQRLDAVAAGVVAAHEARAAAAGVRLTSQLRPCTVRGEEVLLERLVTNLVQNAIKYNHRGGAVHVTVGGGTPELTVANTGQDVPPHAVAELFEPFKRLAADRIDHSGGAGLGLAIVRSITQAHAGTVTATARPGGGLLVEVRLPTEPE</sequence>
<dbReference type="InterPro" id="IPR005467">
    <property type="entry name" value="His_kinase_dom"/>
</dbReference>
<evidence type="ECO:0000256" key="9">
    <source>
        <dbReference type="ARBA" id="ARBA00023012"/>
    </source>
</evidence>
<evidence type="ECO:0000256" key="2">
    <source>
        <dbReference type="ARBA" id="ARBA00004236"/>
    </source>
</evidence>
<dbReference type="SUPFAM" id="SSF47384">
    <property type="entry name" value="Homodimeric domain of signal transducing histidine kinase"/>
    <property type="match status" value="1"/>
</dbReference>
<dbReference type="Gene3D" id="1.10.287.130">
    <property type="match status" value="1"/>
</dbReference>
<keyword evidence="6" id="KW-0812">Transmembrane</keyword>
<dbReference type="GO" id="GO:0005886">
    <property type="term" value="C:plasma membrane"/>
    <property type="evidence" value="ECO:0007669"/>
    <property type="project" value="UniProtKB-SubCell"/>
</dbReference>
<feature type="domain" description="Histidine kinase" evidence="11">
    <location>
        <begin position="57"/>
        <end position="268"/>
    </location>
</feature>
<protein>
    <recommendedName>
        <fullName evidence="3">histidine kinase</fullName>
        <ecNumber evidence="3">2.7.13.3</ecNumber>
    </recommendedName>
</protein>
<keyword evidence="4" id="KW-0597">Phosphoprotein</keyword>
<comment type="catalytic activity">
    <reaction evidence="1">
        <text>ATP + protein L-histidine = ADP + protein N-phospho-L-histidine.</text>
        <dbReference type="EC" id="2.7.13.3"/>
    </reaction>
</comment>
<keyword evidence="8" id="KW-1133">Transmembrane helix</keyword>
<proteinExistence type="predicted"/>
<evidence type="ECO:0000313" key="14">
    <source>
        <dbReference type="Proteomes" id="UP001058003"/>
    </source>
</evidence>
<evidence type="ECO:0000256" key="6">
    <source>
        <dbReference type="ARBA" id="ARBA00022692"/>
    </source>
</evidence>
<reference evidence="13" key="1">
    <citation type="submission" date="2021-04" db="EMBL/GenBank/DDBJ databases">
        <title>Dactylosporangium aurantiacum NRRL B-8018 full assembly.</title>
        <authorList>
            <person name="Hartkoorn R.C."/>
            <person name="Beaudoing E."/>
            <person name="Hot D."/>
        </authorList>
    </citation>
    <scope>NUCLEOTIDE SEQUENCE</scope>
    <source>
        <strain evidence="13">NRRL B-8018</strain>
    </source>
</reference>
<keyword evidence="5" id="KW-0808">Transferase</keyword>
<dbReference type="InterPro" id="IPR004358">
    <property type="entry name" value="Sig_transdc_His_kin-like_C"/>
</dbReference>
<evidence type="ECO:0000313" key="13">
    <source>
        <dbReference type="EMBL" id="UWZ60009.1"/>
    </source>
</evidence>
<evidence type="ECO:0000256" key="5">
    <source>
        <dbReference type="ARBA" id="ARBA00022679"/>
    </source>
</evidence>
<evidence type="ECO:0000256" key="10">
    <source>
        <dbReference type="ARBA" id="ARBA00023136"/>
    </source>
</evidence>
<dbReference type="SMART" id="SM00388">
    <property type="entry name" value="HisKA"/>
    <property type="match status" value="1"/>
</dbReference>
<evidence type="ECO:0000259" key="12">
    <source>
        <dbReference type="PROSITE" id="PS50885"/>
    </source>
</evidence>
<dbReference type="KEGG" id="daur:Daura_39680"/>
<keyword evidence="10" id="KW-0472">Membrane</keyword>
<dbReference type="CDD" id="cd00082">
    <property type="entry name" value="HisKA"/>
    <property type="match status" value="1"/>
</dbReference>
<organism evidence="13 14">
    <name type="scientific">Dactylosporangium aurantiacum</name>
    <dbReference type="NCBI Taxonomy" id="35754"/>
    <lineage>
        <taxon>Bacteria</taxon>
        <taxon>Bacillati</taxon>
        <taxon>Actinomycetota</taxon>
        <taxon>Actinomycetes</taxon>
        <taxon>Micromonosporales</taxon>
        <taxon>Micromonosporaceae</taxon>
        <taxon>Dactylosporangium</taxon>
    </lineage>
</organism>
<dbReference type="Pfam" id="PF02518">
    <property type="entry name" value="HATPase_c"/>
    <property type="match status" value="1"/>
</dbReference>
<dbReference type="PANTHER" id="PTHR45436">
    <property type="entry name" value="SENSOR HISTIDINE KINASE YKOH"/>
    <property type="match status" value="1"/>
</dbReference>
<evidence type="ECO:0000259" key="11">
    <source>
        <dbReference type="PROSITE" id="PS50109"/>
    </source>
</evidence>
<dbReference type="PANTHER" id="PTHR45436:SF5">
    <property type="entry name" value="SENSOR HISTIDINE KINASE TRCS"/>
    <property type="match status" value="1"/>
</dbReference>
<accession>A0A9Q9MKC2</accession>
<keyword evidence="7 13" id="KW-0418">Kinase</keyword>
<evidence type="ECO:0000256" key="8">
    <source>
        <dbReference type="ARBA" id="ARBA00022989"/>
    </source>
</evidence>
<dbReference type="InterPro" id="IPR036890">
    <property type="entry name" value="HATPase_C_sf"/>
</dbReference>
<keyword evidence="9" id="KW-0902">Two-component regulatory system</keyword>
<evidence type="ECO:0000256" key="4">
    <source>
        <dbReference type="ARBA" id="ARBA00022553"/>
    </source>
</evidence>
<keyword evidence="14" id="KW-1185">Reference proteome</keyword>
<comment type="subcellular location">
    <subcellularLocation>
        <location evidence="2">Cell membrane</location>
    </subcellularLocation>
</comment>
<dbReference type="InterPro" id="IPR036097">
    <property type="entry name" value="HisK_dim/P_sf"/>
</dbReference>